<dbReference type="RefSeq" id="WP_235207620.1">
    <property type="nucleotide sequence ID" value="NZ_JPYA02000001.1"/>
</dbReference>
<proteinExistence type="predicted"/>
<name>A0ABU6BDJ4_9BACL</name>
<reference evidence="1 2" key="1">
    <citation type="journal article" date="2014" name="Genome Announc.">
        <title>Draft Genome Sequence of Geobacillus icigianus Strain G1w1T Isolated from Hot Springs in the Valley of Geysers, Kamchatka (Russian Federation).</title>
        <authorList>
            <person name="Bryanskaya A.V."/>
            <person name="Rozanov A.S."/>
            <person name="Logacheva M.D."/>
            <person name="Kotenko A.V."/>
            <person name="Peltek S.E."/>
        </authorList>
    </citation>
    <scope>NUCLEOTIDE SEQUENCE [LARGE SCALE GENOMIC DNA]</scope>
    <source>
        <strain evidence="1 2">G1w1</strain>
    </source>
</reference>
<evidence type="ECO:0000313" key="2">
    <source>
        <dbReference type="Proteomes" id="UP000029267"/>
    </source>
</evidence>
<gene>
    <name evidence="1" type="ORF">EP10_000598</name>
</gene>
<evidence type="ECO:0000313" key="1">
    <source>
        <dbReference type="EMBL" id="MEB3749759.1"/>
    </source>
</evidence>
<dbReference type="Proteomes" id="UP000029267">
    <property type="component" value="Unassembled WGS sequence"/>
</dbReference>
<sequence length="126" mass="14961">MPQGIIEEWRSAFDEHVLVGMVPSARHYEAYRKHRFYHIPVKQLKKGWQTARYIALYLKRGAAPQNGVTCFGKIADAKIVKRSAIAELPKRSDDEYVRFEIESWNFLQNRHPSRRLRHRRLRDDDA</sequence>
<accession>A0ABU6BDJ4</accession>
<protein>
    <submittedName>
        <fullName evidence="1">Uncharacterized protein</fullName>
    </submittedName>
</protein>
<organism evidence="1 2">
    <name type="scientific">Geobacillus icigianus</name>
    <dbReference type="NCBI Taxonomy" id="1430331"/>
    <lineage>
        <taxon>Bacteria</taxon>
        <taxon>Bacillati</taxon>
        <taxon>Bacillota</taxon>
        <taxon>Bacilli</taxon>
        <taxon>Bacillales</taxon>
        <taxon>Anoxybacillaceae</taxon>
        <taxon>Geobacillus</taxon>
    </lineage>
</organism>
<dbReference type="EMBL" id="JPYA02000001">
    <property type="protein sequence ID" value="MEB3749759.1"/>
    <property type="molecule type" value="Genomic_DNA"/>
</dbReference>
<keyword evidence="2" id="KW-1185">Reference proteome</keyword>
<comment type="caution">
    <text evidence="1">The sequence shown here is derived from an EMBL/GenBank/DDBJ whole genome shotgun (WGS) entry which is preliminary data.</text>
</comment>